<dbReference type="InterPro" id="IPR007825">
    <property type="entry name" value="Major_OMP_Legionella"/>
</dbReference>
<feature type="chain" id="PRO_5012924079" description="MOMP family protein" evidence="1">
    <location>
        <begin position="31"/>
        <end position="388"/>
    </location>
</feature>
<dbReference type="AlphaFoldDB" id="A0A2A4X577"/>
<keyword evidence="1" id="KW-0732">Signal</keyword>
<protein>
    <recommendedName>
        <fullName evidence="4">MOMP family protein</fullName>
    </recommendedName>
</protein>
<dbReference type="Proteomes" id="UP000218775">
    <property type="component" value="Unassembled WGS sequence"/>
</dbReference>
<accession>A0A2A4X577</accession>
<comment type="caution">
    <text evidence="2">The sequence shown here is derived from an EMBL/GenBank/DDBJ whole genome shotgun (WGS) entry which is preliminary data.</text>
</comment>
<dbReference type="EMBL" id="NVUK01000019">
    <property type="protein sequence ID" value="PCI77185.1"/>
    <property type="molecule type" value="Genomic_DNA"/>
</dbReference>
<organism evidence="2 3">
    <name type="scientific">Aerophobetes bacterium</name>
    <dbReference type="NCBI Taxonomy" id="2030807"/>
    <lineage>
        <taxon>Bacteria</taxon>
        <taxon>Candidatus Aerophobota</taxon>
    </lineage>
</organism>
<name>A0A2A4X577_UNCAE</name>
<evidence type="ECO:0000313" key="2">
    <source>
        <dbReference type="EMBL" id="PCI77185.1"/>
    </source>
</evidence>
<evidence type="ECO:0000313" key="3">
    <source>
        <dbReference type="Proteomes" id="UP000218775"/>
    </source>
</evidence>
<dbReference type="Gene3D" id="2.40.160.20">
    <property type="match status" value="1"/>
</dbReference>
<reference evidence="3" key="1">
    <citation type="submission" date="2017-08" db="EMBL/GenBank/DDBJ databases">
        <title>A dynamic microbial community with high functional redundancy inhabits the cold, oxic subseafloor aquifer.</title>
        <authorList>
            <person name="Tully B.J."/>
            <person name="Wheat C.G."/>
            <person name="Glazer B.T."/>
            <person name="Huber J.A."/>
        </authorList>
    </citation>
    <scope>NUCLEOTIDE SEQUENCE [LARGE SCALE GENOMIC DNA]</scope>
</reference>
<proteinExistence type="predicted"/>
<dbReference type="Pfam" id="PF05150">
    <property type="entry name" value="Legionella_OMP"/>
    <property type="match status" value="1"/>
</dbReference>
<evidence type="ECO:0000256" key="1">
    <source>
        <dbReference type="SAM" id="SignalP"/>
    </source>
</evidence>
<sequence>MRKKRMNFSTVKRISLAAFSLAALSSVALSADSRVDTLDRQMKEVGTGNAKGTFGARTAPERYEVNDGSHWFVGFDVLYWKSNFSNNDYVQGSTDPAAGLPNVGEVYNIGYDWDWGVKARLGYQFDHDNWDTSIRYNWFSSSAGNSQSAGLGQSLLPLRTVGDEMLAGVIPGSNAQDFDFCTRAVGNGSFNFQTLDWDLSRAFFTSSKLSFRPNIGLRSAWIKINEKVEYTGGTPVGTTFGLADHAVYENDDCKTWGIGPRIGADSKWHLGRGFSIFGDVSASLVYTYFKMEHFAQYSEFPTTNYMDVTASDHQFVPNVDLFLGVRWDSCINKNQQHIGIGLGWDTQYWWSQYRRMVKNTREDGNLSLRVESQNMSIQGISLTVDVDF</sequence>
<feature type="signal peptide" evidence="1">
    <location>
        <begin position="1"/>
        <end position="30"/>
    </location>
</feature>
<evidence type="ECO:0008006" key="4">
    <source>
        <dbReference type="Google" id="ProtNLM"/>
    </source>
</evidence>
<gene>
    <name evidence="2" type="ORF">COB21_03360</name>
</gene>